<dbReference type="EMBL" id="GBRH01212703">
    <property type="protein sequence ID" value="JAD85192.1"/>
    <property type="molecule type" value="Transcribed_RNA"/>
</dbReference>
<feature type="region of interest" description="Disordered" evidence="1">
    <location>
        <begin position="42"/>
        <end position="73"/>
    </location>
</feature>
<reference evidence="2" key="1">
    <citation type="submission" date="2014-09" db="EMBL/GenBank/DDBJ databases">
        <authorList>
            <person name="Magalhaes I.L.F."/>
            <person name="Oliveira U."/>
            <person name="Santos F.R."/>
            <person name="Vidigal T.H.D.A."/>
            <person name="Brescovit A.D."/>
            <person name="Santos A.J."/>
        </authorList>
    </citation>
    <scope>NUCLEOTIDE SEQUENCE</scope>
    <source>
        <tissue evidence="2">Shoot tissue taken approximately 20 cm above the soil surface</tissue>
    </source>
</reference>
<feature type="compositionally biased region" description="Basic residues" evidence="1">
    <location>
        <begin position="47"/>
        <end position="56"/>
    </location>
</feature>
<evidence type="ECO:0000313" key="2">
    <source>
        <dbReference type="EMBL" id="JAD85192.1"/>
    </source>
</evidence>
<feature type="region of interest" description="Disordered" evidence="1">
    <location>
        <begin position="118"/>
        <end position="154"/>
    </location>
</feature>
<dbReference type="AlphaFoldDB" id="A0A0A9DN50"/>
<accession>A0A0A9DN50</accession>
<proteinExistence type="predicted"/>
<name>A0A0A9DN50_ARUDO</name>
<reference evidence="2" key="2">
    <citation type="journal article" date="2015" name="Data Brief">
        <title>Shoot transcriptome of the giant reed, Arundo donax.</title>
        <authorList>
            <person name="Barrero R.A."/>
            <person name="Guerrero F.D."/>
            <person name="Moolhuijzen P."/>
            <person name="Goolsby J.A."/>
            <person name="Tidwell J."/>
            <person name="Bellgard S.E."/>
            <person name="Bellgard M.I."/>
        </authorList>
    </citation>
    <scope>NUCLEOTIDE SEQUENCE</scope>
    <source>
        <tissue evidence="2">Shoot tissue taken approximately 20 cm above the soil surface</tissue>
    </source>
</reference>
<organism evidence="2">
    <name type="scientific">Arundo donax</name>
    <name type="common">Giant reed</name>
    <name type="synonym">Donax arundinaceus</name>
    <dbReference type="NCBI Taxonomy" id="35708"/>
    <lineage>
        <taxon>Eukaryota</taxon>
        <taxon>Viridiplantae</taxon>
        <taxon>Streptophyta</taxon>
        <taxon>Embryophyta</taxon>
        <taxon>Tracheophyta</taxon>
        <taxon>Spermatophyta</taxon>
        <taxon>Magnoliopsida</taxon>
        <taxon>Liliopsida</taxon>
        <taxon>Poales</taxon>
        <taxon>Poaceae</taxon>
        <taxon>PACMAD clade</taxon>
        <taxon>Arundinoideae</taxon>
        <taxon>Arundineae</taxon>
        <taxon>Arundo</taxon>
    </lineage>
</organism>
<evidence type="ECO:0000256" key="1">
    <source>
        <dbReference type="SAM" id="MobiDB-lite"/>
    </source>
</evidence>
<protein>
    <submittedName>
        <fullName evidence="2">Uncharacterized protein</fullName>
    </submittedName>
</protein>
<sequence length="154" mass="16856">MRRIFHSSSAPIQEGRTHRIAAPRRPPLRRLVAATPRRLRIGSGGRGIRRRWRRRGAGTGAIHRSGTGLHPPQARFLAQGGEGGRDGAVSAGGEGEQQYWGCGQPCSALVADGVRDAAVRRRQASAGRKEKGKHQVRRGDFSGREIRSRWPDSL</sequence>
<feature type="compositionally biased region" description="Basic and acidic residues" evidence="1">
    <location>
        <begin position="137"/>
        <end position="154"/>
    </location>
</feature>